<dbReference type="InterPro" id="IPR003337">
    <property type="entry name" value="Trehalose_PPase"/>
</dbReference>
<organism evidence="5 6">
    <name type="scientific">Nitrosococcus oceani C-27</name>
    <dbReference type="NCBI Taxonomy" id="314279"/>
    <lineage>
        <taxon>Bacteria</taxon>
        <taxon>Pseudomonadati</taxon>
        <taxon>Pseudomonadota</taxon>
        <taxon>Gammaproteobacteria</taxon>
        <taxon>Chromatiales</taxon>
        <taxon>Chromatiaceae</taxon>
        <taxon>Nitrosococcus</taxon>
    </lineage>
</organism>
<reference evidence="5 6" key="1">
    <citation type="submission" date="2014-07" db="EMBL/GenBank/DDBJ databases">
        <title>Comparative analysis of Nitrosococcus oceani genome inventories of strains from Pacific and Atlantic gyres.</title>
        <authorList>
            <person name="Lim C.K."/>
            <person name="Wang L."/>
            <person name="Sayavedra-Soto L.A."/>
            <person name="Klotz M.G."/>
        </authorList>
    </citation>
    <scope>NUCLEOTIDE SEQUENCE [LARGE SCALE GENOMIC DNA]</scope>
    <source>
        <strain evidence="5 6">C-27</strain>
    </source>
</reference>
<dbReference type="Pfam" id="PF03633">
    <property type="entry name" value="Glyco_hydro_65C"/>
    <property type="match status" value="1"/>
</dbReference>
<dbReference type="CDD" id="cd01627">
    <property type="entry name" value="HAD_TPP"/>
    <property type="match status" value="1"/>
</dbReference>
<dbReference type="NCBIfam" id="TIGR01484">
    <property type="entry name" value="HAD-SF-IIB"/>
    <property type="match status" value="1"/>
</dbReference>
<dbReference type="InterPro" id="IPR011013">
    <property type="entry name" value="Gal_mutarotase_sf_dom"/>
</dbReference>
<dbReference type="InterPro" id="IPR005194">
    <property type="entry name" value="Glyco_hydro_65_C"/>
</dbReference>
<dbReference type="FunFam" id="1.50.10.10:FF:000053">
    <property type="entry name" value="Putative glycosyl hydrolase"/>
    <property type="match status" value="1"/>
</dbReference>
<dbReference type="GO" id="GO:0000287">
    <property type="term" value="F:magnesium ion binding"/>
    <property type="evidence" value="ECO:0007669"/>
    <property type="project" value="UniProtKB-ARBA"/>
</dbReference>
<dbReference type="InterPro" id="IPR023214">
    <property type="entry name" value="HAD_sf"/>
</dbReference>
<dbReference type="Gene3D" id="1.10.150.240">
    <property type="entry name" value="Putative phosphatase, domain 2"/>
    <property type="match status" value="1"/>
</dbReference>
<dbReference type="Gene3D" id="3.30.70.1020">
    <property type="entry name" value="Trehalose-6-phosphate phosphatase related protein, domain 2"/>
    <property type="match status" value="1"/>
</dbReference>
<dbReference type="NCBIfam" id="TIGR01509">
    <property type="entry name" value="HAD-SF-IA-v3"/>
    <property type="match status" value="1"/>
</dbReference>
<dbReference type="NCBIfam" id="TIGR02009">
    <property type="entry name" value="PGMB-YQAB-SF"/>
    <property type="match status" value="1"/>
</dbReference>
<dbReference type="InterPro" id="IPR005196">
    <property type="entry name" value="Glyco_hydro_65_N"/>
</dbReference>
<evidence type="ECO:0000313" key="5">
    <source>
        <dbReference type="EMBL" id="KFI19361.1"/>
    </source>
</evidence>
<dbReference type="SUPFAM" id="SSF48208">
    <property type="entry name" value="Six-hairpin glycosidases"/>
    <property type="match status" value="1"/>
</dbReference>
<dbReference type="HOGENOM" id="CLU_006285_1_0_6"/>
<proteinExistence type="inferred from homology"/>
<dbReference type="GO" id="GO:0005992">
    <property type="term" value="P:trehalose biosynthetic process"/>
    <property type="evidence" value="ECO:0007669"/>
    <property type="project" value="InterPro"/>
</dbReference>
<comment type="caution">
    <text evidence="5">The sequence shown here is derived from an EMBL/GenBank/DDBJ whole genome shotgun (WGS) entry which is preliminary data.</text>
</comment>
<dbReference type="SUPFAM" id="SSF74650">
    <property type="entry name" value="Galactose mutarotase-like"/>
    <property type="match status" value="1"/>
</dbReference>
<evidence type="ECO:0000256" key="1">
    <source>
        <dbReference type="ARBA" id="ARBA00006171"/>
    </source>
</evidence>
<evidence type="ECO:0000259" key="4">
    <source>
        <dbReference type="Pfam" id="PF03636"/>
    </source>
</evidence>
<dbReference type="Pfam" id="PF03632">
    <property type="entry name" value="Glyco_hydro_65m"/>
    <property type="match status" value="1"/>
</dbReference>
<dbReference type="InterPro" id="IPR006439">
    <property type="entry name" value="HAD-SF_hydro_IA"/>
</dbReference>
<dbReference type="GO" id="GO:0004553">
    <property type="term" value="F:hydrolase activity, hydrolyzing O-glycosyl compounds"/>
    <property type="evidence" value="ECO:0007669"/>
    <property type="project" value="TreeGrafter"/>
</dbReference>
<gene>
    <name evidence="5" type="ORF">IB75_09435</name>
</gene>
<sequence>MNSHKTISRSHFDAVIFDLDGVVTQTARVHATAWKTMFDDFLQKRAQGSEFRPFSDHDYRDYVDGKPRYEGVKSFLRSRHIKLPYGNPNDSLEKETVCGLGNRKNEIFQIKLKKEGAEAYQSSVQLIRRLRSKGFRTAVVSASKNCGPILESVELTHLFEVKVDGNDAEALDLQGKPHPATFLEAARRLGVEPKRCMVFEDAIAGVKAGRQGKFGRVIGVNRKNQVEALQEAGADTVIEDLAEMTLVARLCDLSPALEALESIQNRIAQREIVVFLDYDGTLSPIVSRPEEAHLSAEMNRTLRKLADQCPVAIISGRGLADVRQRVAIESLYYAGSHGFEIAGPEGLAMEQEQAKAYLPLLDETEQALAQQLENIVGAQIERKRFSIAIHYRNVAEDQIEAVEKAVDRVLGSHDRLHKKYGKKVYELQPAVAWDKGQALLWLLGKLKLNYPDVLPLYIGDDLTDEDAFQTLEEWGLGLVVGTETRHTYAEYRLKDPAQVREFLTALTRILQERSAWTLAYHRFEPKEEGLREALCTLGNGYFATRGAAPESRADATHYPGTYMAGGYNRLKTAIAGRTVENEDLVNWPNWLCVNFRPLGGKWLNLATMEILFYHQKLDIKQGLLRRVVHFRDPEGRETRVVQRRLVSMAHMHQAALETVITPLNWSGTLEVHSALDGQIRNSGVARYQALNSKHLEPVETRPVDERSFLLKVRTNQSHLIFAQAARLEVFQKNKRALVERQTEEETAYIAQAFITEITKETPLTVEKTVALYTARDSAISECGLEAIKAIQESPRFESLLEAHRLAWEHLWRQFDMRLEIIDDSGDHPIQRVLRLYSFHLLQSASMHSLDIDVGMPSRGWHGEAYRGHIFWDELIIFPFLNYRVPQITQALLMYRYRRLHEARRAAQALGYKGALYPWQSGSNGREESQQLHLNPRSGRWLPDHSYLQRHINAAIVYNIWQYFQVTGDLDFLACYGAEMILEIARFWASIATYNETLDRYEILGVMGPDEFHDAYPEMGSPGLNNNAYTNLMAVFVFNKALELFQLLPAQACQQLCEKLTIEESEKARWRDLSGKMRIVFHDDGIISQFEGYGELAEFDWESYREKYGNIQRLDRLLEAEGDTVNRYKASKQADVLMLFYLFSAPELGELFEQLGYIFKPEDIPKNIDYYLQRTSNGSSLSWIIHAWAATRRDRKHSWQLFQEALKTDVADIQGGTTPEGIHLGAMAGCIDLVQRCYTGLEARGQVLRFNPCFPEELRQLHMHLHYRGHWLELDISREKLKIESLTCGAAPVEIEVKGDRFSFKEGKVKEIELN</sequence>
<feature type="domain" description="Glycoside hydrolase family 65 N-terminal" evidence="4">
    <location>
        <begin position="520"/>
        <end position="775"/>
    </location>
</feature>
<dbReference type="NCBIfam" id="TIGR00685">
    <property type="entry name" value="T6PP"/>
    <property type="match status" value="1"/>
</dbReference>
<dbReference type="SFLD" id="SFLDG01129">
    <property type="entry name" value="C1.5:_HAD__Beta-PGM__Phosphata"/>
    <property type="match status" value="1"/>
</dbReference>
<dbReference type="InterPro" id="IPR010976">
    <property type="entry name" value="B-phosphoglucomutase_hydrolase"/>
</dbReference>
<feature type="domain" description="Glycoside hydrolase family 65 C-terminal" evidence="3">
    <location>
        <begin position="1240"/>
        <end position="1301"/>
    </location>
</feature>
<evidence type="ECO:0000259" key="3">
    <source>
        <dbReference type="Pfam" id="PF03633"/>
    </source>
</evidence>
<dbReference type="InterPro" id="IPR006379">
    <property type="entry name" value="HAD-SF_hydro_IIB"/>
</dbReference>
<dbReference type="PANTHER" id="PTHR11051">
    <property type="entry name" value="GLYCOSYL HYDROLASE-RELATED"/>
    <property type="match status" value="1"/>
</dbReference>
<dbReference type="Proteomes" id="UP000028839">
    <property type="component" value="Unassembled WGS sequence"/>
</dbReference>
<dbReference type="OrthoDB" id="9816160at2"/>
<dbReference type="GO" id="GO:0016791">
    <property type="term" value="F:phosphatase activity"/>
    <property type="evidence" value="ECO:0007669"/>
    <property type="project" value="UniProtKB-ARBA"/>
</dbReference>
<dbReference type="Pfam" id="PF02358">
    <property type="entry name" value="Trehalose_PPase"/>
    <property type="match status" value="1"/>
</dbReference>
<dbReference type="Gene3D" id="3.40.50.1000">
    <property type="entry name" value="HAD superfamily/HAD-like"/>
    <property type="match status" value="2"/>
</dbReference>
<accession>A0A0E2Z2D0</accession>
<dbReference type="InterPro" id="IPR005195">
    <property type="entry name" value="Glyco_hydro_65_M"/>
</dbReference>
<name>A0A0E2Z2D0_9GAMM</name>
<comment type="similarity">
    <text evidence="1">Belongs to the HAD-like hydrolase superfamily. CbbY/CbbZ/Gph/YieH family.</text>
</comment>
<dbReference type="Pfam" id="PF00702">
    <property type="entry name" value="Hydrolase"/>
    <property type="match status" value="1"/>
</dbReference>
<dbReference type="Gene3D" id="1.50.10.10">
    <property type="match status" value="1"/>
</dbReference>
<evidence type="ECO:0000259" key="2">
    <source>
        <dbReference type="Pfam" id="PF03632"/>
    </source>
</evidence>
<dbReference type="GO" id="GO:0016757">
    <property type="term" value="F:glycosyltransferase activity"/>
    <property type="evidence" value="ECO:0007669"/>
    <property type="project" value="UniProtKB-ARBA"/>
</dbReference>
<evidence type="ECO:0000313" key="6">
    <source>
        <dbReference type="Proteomes" id="UP000028839"/>
    </source>
</evidence>
<dbReference type="InterPro" id="IPR012341">
    <property type="entry name" value="6hp_glycosidase-like_sf"/>
</dbReference>
<dbReference type="InterPro" id="IPR037018">
    <property type="entry name" value="GH65_N"/>
</dbReference>
<dbReference type="PANTHER" id="PTHR11051:SF8">
    <property type="entry name" value="PROTEIN-GLUCOSYLGALACTOSYLHYDROXYLYSINE GLUCOSIDASE"/>
    <property type="match status" value="1"/>
</dbReference>
<dbReference type="SFLD" id="SFLDS00003">
    <property type="entry name" value="Haloacid_Dehalogenase"/>
    <property type="match status" value="1"/>
</dbReference>
<dbReference type="InterPro" id="IPR036412">
    <property type="entry name" value="HAD-like_sf"/>
</dbReference>
<dbReference type="Gene3D" id="2.60.420.10">
    <property type="entry name" value="Maltose phosphorylase, domain 3"/>
    <property type="match status" value="1"/>
</dbReference>
<dbReference type="Gene3D" id="2.70.98.40">
    <property type="entry name" value="Glycoside hydrolase, family 65, N-terminal domain"/>
    <property type="match status" value="1"/>
</dbReference>
<dbReference type="Pfam" id="PF03636">
    <property type="entry name" value="Glyco_hydro_65N"/>
    <property type="match status" value="1"/>
</dbReference>
<dbReference type="InterPro" id="IPR023198">
    <property type="entry name" value="PGP-like_dom2"/>
</dbReference>
<dbReference type="EMBL" id="JPGN01000055">
    <property type="protein sequence ID" value="KFI19361.1"/>
    <property type="molecule type" value="Genomic_DNA"/>
</dbReference>
<protein>
    <submittedName>
        <fullName evidence="5">Beta-phosphoglucomutase</fullName>
    </submittedName>
</protein>
<feature type="domain" description="Glycoside hydrolase family 65 central catalytic" evidence="2">
    <location>
        <begin position="837"/>
        <end position="1230"/>
    </location>
</feature>
<dbReference type="InterPro" id="IPR008928">
    <property type="entry name" value="6-hairpin_glycosidase_sf"/>
</dbReference>
<dbReference type="SUPFAM" id="SSF56784">
    <property type="entry name" value="HAD-like"/>
    <property type="match status" value="2"/>
</dbReference>
<dbReference type="GO" id="GO:0030246">
    <property type="term" value="F:carbohydrate binding"/>
    <property type="evidence" value="ECO:0007669"/>
    <property type="project" value="InterPro"/>
</dbReference>